<name>A0A485NUF8_LYNPA</name>
<dbReference type="Proteomes" id="UP000386466">
    <property type="component" value="Unassembled WGS sequence"/>
</dbReference>
<feature type="non-terminal residue" evidence="2">
    <location>
        <position position="1"/>
    </location>
</feature>
<evidence type="ECO:0000313" key="3">
    <source>
        <dbReference type="Proteomes" id="UP000386466"/>
    </source>
</evidence>
<dbReference type="AlphaFoldDB" id="A0A485NUF8"/>
<proteinExistence type="predicted"/>
<feature type="compositionally biased region" description="Low complexity" evidence="1">
    <location>
        <begin position="27"/>
        <end position="38"/>
    </location>
</feature>
<evidence type="ECO:0000256" key="1">
    <source>
        <dbReference type="SAM" id="MobiDB-lite"/>
    </source>
</evidence>
<keyword evidence="3" id="KW-1185">Reference proteome</keyword>
<reference evidence="2 3" key="1">
    <citation type="submission" date="2019-01" db="EMBL/GenBank/DDBJ databases">
        <authorList>
            <person name="Alioto T."/>
            <person name="Alioto T."/>
        </authorList>
    </citation>
    <scope>NUCLEOTIDE SEQUENCE [LARGE SCALE GENOMIC DNA]</scope>
</reference>
<dbReference type="EMBL" id="CAAGRJ010021043">
    <property type="protein sequence ID" value="VFV35306.1"/>
    <property type="molecule type" value="Genomic_DNA"/>
</dbReference>
<evidence type="ECO:0000313" key="2">
    <source>
        <dbReference type="EMBL" id="VFV35306.1"/>
    </source>
</evidence>
<organism evidence="2 3">
    <name type="scientific">Lynx pardinus</name>
    <name type="common">Iberian lynx</name>
    <name type="synonym">Felis pardina</name>
    <dbReference type="NCBI Taxonomy" id="191816"/>
    <lineage>
        <taxon>Eukaryota</taxon>
        <taxon>Metazoa</taxon>
        <taxon>Chordata</taxon>
        <taxon>Craniata</taxon>
        <taxon>Vertebrata</taxon>
        <taxon>Euteleostomi</taxon>
        <taxon>Mammalia</taxon>
        <taxon>Eutheria</taxon>
        <taxon>Laurasiatheria</taxon>
        <taxon>Carnivora</taxon>
        <taxon>Feliformia</taxon>
        <taxon>Felidae</taxon>
        <taxon>Felinae</taxon>
        <taxon>Lynx</taxon>
    </lineage>
</organism>
<feature type="compositionally biased region" description="Basic residues" evidence="1">
    <location>
        <begin position="1"/>
        <end position="17"/>
    </location>
</feature>
<sequence>RENKHANGRLARRRGTRGKCSLASPHAAALRAPAEPARAPGPGPPGAREAAPRRAGEQRRRRAQGPAGGGGPRRVQSAFCECTRVIREKWIIVARARSAPSHAMLGPIGSVSRVFTHIRVREEKRKVSFKPELKTFTMKSHSGNRPRP</sequence>
<accession>A0A485NUF8</accession>
<gene>
    <name evidence="2" type="ORF">LYPA_23C002128</name>
</gene>
<protein>
    <submittedName>
        <fullName evidence="2">Uncharacterized protein</fullName>
    </submittedName>
</protein>
<feature type="region of interest" description="Disordered" evidence="1">
    <location>
        <begin position="1"/>
        <end position="75"/>
    </location>
</feature>